<evidence type="ECO:0000313" key="8">
    <source>
        <dbReference type="EMBL" id="QSG07992.1"/>
    </source>
</evidence>
<comment type="subcellular location">
    <subcellularLocation>
        <location evidence="1">Membrane</location>
        <topology evidence="1">Multi-pass membrane protein</topology>
    </subcellularLocation>
</comment>
<dbReference type="Proteomes" id="UP000662973">
    <property type="component" value="Chromosome"/>
</dbReference>
<dbReference type="AlphaFoldDB" id="A0A897N555"/>
<feature type="transmembrane region" description="Helical" evidence="6">
    <location>
        <begin position="89"/>
        <end position="110"/>
    </location>
</feature>
<dbReference type="EMBL" id="CP064788">
    <property type="protein sequence ID" value="QSG07992.1"/>
    <property type="molecule type" value="Genomic_DNA"/>
</dbReference>
<evidence type="ECO:0000256" key="4">
    <source>
        <dbReference type="ARBA" id="ARBA00022989"/>
    </source>
</evidence>
<name>A0A897N555_9EURY</name>
<sequence>MNMFSIPLRDRLRSLAAADRLAQFVAVGTIGASVDMSLLVVFHSVVGLSLVISKLAGAEISFLVMFVINERWTFESFGKTSLRARLRRLATSNGVRLGGLATATTVLVVLTETVGLWYPLANAVGIGVGFFVNYSFESLLTWRVHRG</sequence>
<evidence type="ECO:0000259" key="7">
    <source>
        <dbReference type="Pfam" id="PF04138"/>
    </source>
</evidence>
<dbReference type="InterPro" id="IPR051401">
    <property type="entry name" value="GtrA_CellWall_Glycosyl"/>
</dbReference>
<evidence type="ECO:0000256" key="3">
    <source>
        <dbReference type="ARBA" id="ARBA00022692"/>
    </source>
</evidence>
<evidence type="ECO:0000256" key="5">
    <source>
        <dbReference type="ARBA" id="ARBA00023136"/>
    </source>
</evidence>
<dbReference type="Pfam" id="PF04138">
    <property type="entry name" value="GtrA_DPMS_TM"/>
    <property type="match status" value="1"/>
</dbReference>
<dbReference type="GO" id="GO:0000271">
    <property type="term" value="P:polysaccharide biosynthetic process"/>
    <property type="evidence" value="ECO:0007669"/>
    <property type="project" value="InterPro"/>
</dbReference>
<organism evidence="8 9">
    <name type="scientific">Halapricum desulfuricans</name>
    <dbReference type="NCBI Taxonomy" id="2841257"/>
    <lineage>
        <taxon>Archaea</taxon>
        <taxon>Methanobacteriati</taxon>
        <taxon>Methanobacteriota</taxon>
        <taxon>Stenosarchaea group</taxon>
        <taxon>Halobacteria</taxon>
        <taxon>Halobacteriales</taxon>
        <taxon>Haloarculaceae</taxon>
        <taxon>Halapricum</taxon>
    </lineage>
</organism>
<dbReference type="PANTHER" id="PTHR38459:SF1">
    <property type="entry name" value="PROPHAGE BACTOPRENOL-LINKED GLUCOSE TRANSLOCASE HOMOLOG"/>
    <property type="match status" value="1"/>
</dbReference>
<feature type="transmembrane region" description="Helical" evidence="6">
    <location>
        <begin position="21"/>
        <end position="42"/>
    </location>
</feature>
<evidence type="ECO:0000256" key="1">
    <source>
        <dbReference type="ARBA" id="ARBA00004141"/>
    </source>
</evidence>
<dbReference type="InterPro" id="IPR007267">
    <property type="entry name" value="GtrA_DPMS_TM"/>
</dbReference>
<accession>A0A897N555</accession>
<dbReference type="RefSeq" id="WP_229111164.1">
    <property type="nucleotide sequence ID" value="NZ_CP064788.1"/>
</dbReference>
<feature type="transmembrane region" description="Helical" evidence="6">
    <location>
        <begin position="48"/>
        <end position="68"/>
    </location>
</feature>
<keyword evidence="5 6" id="KW-0472">Membrane</keyword>
<dbReference type="GO" id="GO:0005886">
    <property type="term" value="C:plasma membrane"/>
    <property type="evidence" value="ECO:0007669"/>
    <property type="project" value="TreeGrafter"/>
</dbReference>
<dbReference type="KEGG" id="hds:HSR122_0585"/>
<gene>
    <name evidence="8" type="primary">gtrA</name>
    <name evidence="8" type="ORF">HSR122_0585</name>
</gene>
<protein>
    <submittedName>
        <fullName evidence="8">GtrA-like flippase</fullName>
    </submittedName>
</protein>
<feature type="transmembrane region" description="Helical" evidence="6">
    <location>
        <begin position="116"/>
        <end position="136"/>
    </location>
</feature>
<keyword evidence="9" id="KW-1185">Reference proteome</keyword>
<feature type="domain" description="GtrA/DPMS transmembrane" evidence="7">
    <location>
        <begin position="23"/>
        <end position="142"/>
    </location>
</feature>
<evidence type="ECO:0000256" key="2">
    <source>
        <dbReference type="ARBA" id="ARBA00009399"/>
    </source>
</evidence>
<reference evidence="8 9" key="1">
    <citation type="submission" date="2020-11" db="EMBL/GenBank/DDBJ databases">
        <title>Carbohydrate-dependent, anaerobic sulfur respiration: A novel catabolism in halophilic archaea.</title>
        <authorList>
            <person name="Sorokin D.Y."/>
            <person name="Messina E."/>
            <person name="Smedile F."/>
            <person name="La Cono V."/>
            <person name="Hallsworth J.E."/>
            <person name="Yakimov M.M."/>
        </authorList>
    </citation>
    <scope>NUCLEOTIDE SEQUENCE [LARGE SCALE GENOMIC DNA]</scope>
    <source>
        <strain evidence="8 9">HSR12-2</strain>
    </source>
</reference>
<proteinExistence type="inferred from homology"/>
<dbReference type="GeneID" id="68851249"/>
<comment type="similarity">
    <text evidence="2">Belongs to the GtrA family.</text>
</comment>
<keyword evidence="4 6" id="KW-1133">Transmembrane helix</keyword>
<evidence type="ECO:0000313" key="9">
    <source>
        <dbReference type="Proteomes" id="UP000662973"/>
    </source>
</evidence>
<dbReference type="PANTHER" id="PTHR38459">
    <property type="entry name" value="PROPHAGE BACTOPRENOL-LINKED GLUCOSE TRANSLOCASE HOMOLOG"/>
    <property type="match status" value="1"/>
</dbReference>
<evidence type="ECO:0000256" key="6">
    <source>
        <dbReference type="SAM" id="Phobius"/>
    </source>
</evidence>
<keyword evidence="3 6" id="KW-0812">Transmembrane</keyword>